<dbReference type="EMBL" id="JAAARO010000009">
    <property type="protein sequence ID" value="KAF5742412.1"/>
    <property type="molecule type" value="Genomic_DNA"/>
</dbReference>
<dbReference type="PROSITE" id="PS51257">
    <property type="entry name" value="PROKAR_LIPOPROTEIN"/>
    <property type="match status" value="1"/>
</dbReference>
<evidence type="ECO:0000313" key="3">
    <source>
        <dbReference type="Proteomes" id="UP000593562"/>
    </source>
</evidence>
<evidence type="ECO:0000259" key="1">
    <source>
        <dbReference type="PROSITE" id="PS50880"/>
    </source>
</evidence>
<dbReference type="CDD" id="cd00188">
    <property type="entry name" value="TOPRIM"/>
    <property type="match status" value="1"/>
</dbReference>
<reference evidence="2 3" key="1">
    <citation type="journal article" date="2020" name="Nat. Commun.">
        <title>Genome of Tripterygium wilfordii and identification of cytochrome P450 involved in triptolide biosynthesis.</title>
        <authorList>
            <person name="Tu L."/>
            <person name="Su P."/>
            <person name="Zhang Z."/>
            <person name="Gao L."/>
            <person name="Wang J."/>
            <person name="Hu T."/>
            <person name="Zhou J."/>
            <person name="Zhang Y."/>
            <person name="Zhao Y."/>
            <person name="Liu Y."/>
            <person name="Song Y."/>
            <person name="Tong Y."/>
            <person name="Lu Y."/>
            <person name="Yang J."/>
            <person name="Xu C."/>
            <person name="Jia M."/>
            <person name="Peters R.J."/>
            <person name="Huang L."/>
            <person name="Gao W."/>
        </authorList>
    </citation>
    <scope>NUCLEOTIDE SEQUENCE [LARGE SCALE GENOMIC DNA]</scope>
    <source>
        <strain evidence="3">cv. XIE 37</strain>
        <tissue evidence="2">Leaf</tissue>
    </source>
</reference>
<dbReference type="InterPro" id="IPR027032">
    <property type="entry name" value="Twinkle-like"/>
</dbReference>
<comment type="caution">
    <text evidence="2">The sequence shown here is derived from an EMBL/GenBank/DDBJ whole genome shotgun (WGS) entry which is preliminary data.</text>
</comment>
<dbReference type="GO" id="GO:0043139">
    <property type="term" value="F:5'-3' DNA helicase activity"/>
    <property type="evidence" value="ECO:0007669"/>
    <property type="project" value="InterPro"/>
</dbReference>
<dbReference type="PANTHER" id="PTHR12873:SF6">
    <property type="entry name" value="TOPRIM DOMAIN-CONTAINING PROTEIN"/>
    <property type="match status" value="1"/>
</dbReference>
<gene>
    <name evidence="2" type="ORF">HS088_TW09G00460</name>
</gene>
<dbReference type="InterPro" id="IPR006171">
    <property type="entry name" value="TOPRIM_dom"/>
</dbReference>
<dbReference type="InParanoid" id="A0A7J7D7W2"/>
<organism evidence="2 3">
    <name type="scientific">Tripterygium wilfordii</name>
    <name type="common">Thunder God vine</name>
    <dbReference type="NCBI Taxonomy" id="458696"/>
    <lineage>
        <taxon>Eukaryota</taxon>
        <taxon>Viridiplantae</taxon>
        <taxon>Streptophyta</taxon>
        <taxon>Embryophyta</taxon>
        <taxon>Tracheophyta</taxon>
        <taxon>Spermatophyta</taxon>
        <taxon>Magnoliopsida</taxon>
        <taxon>eudicotyledons</taxon>
        <taxon>Gunneridae</taxon>
        <taxon>Pentapetalae</taxon>
        <taxon>rosids</taxon>
        <taxon>fabids</taxon>
        <taxon>Celastrales</taxon>
        <taxon>Celastraceae</taxon>
        <taxon>Tripterygium</taxon>
    </lineage>
</organism>
<dbReference type="Gene3D" id="3.40.1360.10">
    <property type="match status" value="1"/>
</dbReference>
<keyword evidence="3" id="KW-1185">Reference proteome</keyword>
<dbReference type="Proteomes" id="UP000593562">
    <property type="component" value="Unassembled WGS sequence"/>
</dbReference>
<dbReference type="SUPFAM" id="SSF56731">
    <property type="entry name" value="DNA primase core"/>
    <property type="match status" value="1"/>
</dbReference>
<dbReference type="Pfam" id="PF13662">
    <property type="entry name" value="Toprim_4"/>
    <property type="match status" value="1"/>
</dbReference>
<dbReference type="PANTHER" id="PTHR12873">
    <property type="entry name" value="T7-LIKE MITOCHONDRIAL DNA HELICASE"/>
    <property type="match status" value="1"/>
</dbReference>
<dbReference type="SMART" id="SM00493">
    <property type="entry name" value="TOPRIM"/>
    <property type="match status" value="1"/>
</dbReference>
<feature type="domain" description="Toprim" evidence="1">
    <location>
        <begin position="225"/>
        <end position="313"/>
    </location>
</feature>
<dbReference type="PROSITE" id="PS50880">
    <property type="entry name" value="TOPRIM"/>
    <property type="match status" value="1"/>
</dbReference>
<sequence length="313" mass="35074">MALKINLCIQNFLRALPRARATDSVTSPSVSYACKANPSFSANAEALKEVQGSVEKLELLKQKIEHVGIDCVDLCTVGQYNNVYCPKCRGGQSKERSLSLHINQDGDFAMWRCFQVSCGWAGQAFADINKIGQYNSQGQMTEDSLELEPLGEKLITYFGKRMISEDTLRRNAVVQSSHDQAVIAFPYRQNEVLVGCKFRTIEKRFWQAKGTERWLYGLDDIDEAAEIIIVEGEVDKLSMEEAGFRNCVSVPAGAPQKVSTKRVPYPEKDTAFQYLQNCKKYLEKVSRIILATDGDPPGQALAEELARRLGKER</sequence>
<evidence type="ECO:0000313" key="2">
    <source>
        <dbReference type="EMBL" id="KAF5742412.1"/>
    </source>
</evidence>
<dbReference type="GO" id="GO:0003697">
    <property type="term" value="F:single-stranded DNA binding"/>
    <property type="evidence" value="ECO:0007669"/>
    <property type="project" value="InterPro"/>
</dbReference>
<protein>
    <submittedName>
        <fullName evidence="2">Twinkle protein chloroplastic/mitochondrial-like isoform X2</fullName>
    </submittedName>
</protein>
<name>A0A7J7D7W2_TRIWF</name>
<accession>A0A7J7D7W2</accession>
<proteinExistence type="predicted"/>
<dbReference type="AlphaFoldDB" id="A0A7J7D7W2"/>